<keyword evidence="1" id="KW-0472">Membrane</keyword>
<protein>
    <recommendedName>
        <fullName evidence="3">FlgO domain-containing protein</fullName>
    </recommendedName>
</protein>
<reference evidence="2" key="1">
    <citation type="submission" date="2019-07" db="EMBL/GenBank/DDBJ databases">
        <authorList>
            <person name="Weber M."/>
            <person name="Kostadinov I."/>
            <person name="Kostadinov D I."/>
        </authorList>
    </citation>
    <scope>NUCLEOTIDE SEQUENCE</scope>
    <source>
        <strain evidence="2">Gfbio:sag-sample-m06:053724c1-46a9-4a36-b237-ea2bf867836b</strain>
    </source>
</reference>
<dbReference type="Gene3D" id="3.40.50.10070">
    <property type="entry name" value="TolB, N-terminal domain"/>
    <property type="match status" value="1"/>
</dbReference>
<feature type="transmembrane region" description="Helical" evidence="1">
    <location>
        <begin position="93"/>
        <end position="110"/>
    </location>
</feature>
<organism evidence="2">
    <name type="scientific">uncultured Woeseiaceae bacterium</name>
    <dbReference type="NCBI Taxonomy" id="1983305"/>
    <lineage>
        <taxon>Bacteria</taxon>
        <taxon>Pseudomonadati</taxon>
        <taxon>Pseudomonadota</taxon>
        <taxon>Gammaproteobacteria</taxon>
        <taxon>Woeseiales</taxon>
        <taxon>Woeseiaceae</taxon>
        <taxon>environmental samples</taxon>
    </lineage>
</organism>
<dbReference type="InterPro" id="IPR011990">
    <property type="entry name" value="TPR-like_helical_dom_sf"/>
</dbReference>
<sequence>MASVWGELKRRNVVRVAIAYAVVAWLLLQVADVVLDNIGAPAWLFQAILLMLVIGFPVALIFAWAFELTPEGIKLDKKADRAVAESRQYGRKLDYVIIGALVLALGYFMWERQQITTPPTTLDRSVAVLPFVDMSPNGDQEYFGDGIAEELLNELVRLDGLRVAGRTSSFSFKGTNENLNAIAEALNVGTILEGSIRKDGNRVRITAQLINASDSYHIWSDTYNRELVDIFAIQEEIATSVAGALGVRLGVGGVNSFQGAGTQNIEAYEAYLQGLASVRDEKIRFLERATQLDPYYSAAWSQLGLYTGSMQQWYSSPGEAPELLERAYSYVLRAVELEPESAQSTSLLGTILYSRKDWIGGEVAHLKALSLHSDRPNLGQYGYLLMRAGRSAAALEQWEKAEAVEPLGGLPITYRVYVSLAQGRFTDTRELLAWFANHRLITQFRLSIALNAGDSEEIKAIMAAMPPTAISTTTFYSLVLSAFDSPEMVLSILREAYADHSRRWPSKLHDIALLAAYFDDPEFALRAIGEEVRYTSARQQVLWYPMMAEVRQLAGFKELVTDLNLVAYWRASGWADLCRPLGNDDFECI</sequence>
<keyword evidence="1" id="KW-1133">Transmembrane helix</keyword>
<accession>A0A7D9D1Y8</accession>
<evidence type="ECO:0000256" key="1">
    <source>
        <dbReference type="SAM" id="Phobius"/>
    </source>
</evidence>
<gene>
    <name evidence="2" type="ORF">JTBM06_V1_140003</name>
</gene>
<dbReference type="SUPFAM" id="SSF48452">
    <property type="entry name" value="TPR-like"/>
    <property type="match status" value="1"/>
</dbReference>
<dbReference type="Gene3D" id="1.25.40.10">
    <property type="entry name" value="Tetratricopeptide repeat domain"/>
    <property type="match status" value="1"/>
</dbReference>
<feature type="transmembrane region" description="Helical" evidence="1">
    <location>
        <begin position="43"/>
        <end position="66"/>
    </location>
</feature>
<feature type="transmembrane region" description="Helical" evidence="1">
    <location>
        <begin position="12"/>
        <end position="31"/>
    </location>
</feature>
<proteinExistence type="predicted"/>
<name>A0A7D9D1Y8_9GAMM</name>
<evidence type="ECO:0008006" key="3">
    <source>
        <dbReference type="Google" id="ProtNLM"/>
    </source>
</evidence>
<dbReference type="AlphaFoldDB" id="A0A7D9D1Y8"/>
<evidence type="ECO:0000313" key="2">
    <source>
        <dbReference type="EMBL" id="VUX55847.1"/>
    </source>
</evidence>
<keyword evidence="1" id="KW-0812">Transmembrane</keyword>
<dbReference type="EMBL" id="LR633967">
    <property type="protein sequence ID" value="VUX55847.1"/>
    <property type="molecule type" value="Genomic_DNA"/>
</dbReference>